<evidence type="ECO:0000313" key="8">
    <source>
        <dbReference type="EMBL" id="KFM26620.1"/>
    </source>
</evidence>
<evidence type="ECO:0000313" key="9">
    <source>
        <dbReference type="Proteomes" id="UP000028924"/>
    </source>
</evidence>
<feature type="region of interest" description="Disordered" evidence="5">
    <location>
        <begin position="199"/>
        <end position="224"/>
    </location>
</feature>
<feature type="region of interest" description="Disordered" evidence="5">
    <location>
        <begin position="107"/>
        <end position="148"/>
    </location>
</feature>
<dbReference type="InterPro" id="IPR031336">
    <property type="entry name" value="CDC73_C"/>
</dbReference>
<evidence type="ECO:0000256" key="3">
    <source>
        <dbReference type="ARBA" id="ARBA00023163"/>
    </source>
</evidence>
<dbReference type="Gene3D" id="3.40.50.11990">
    <property type="entry name" value="RNA polymerase II accessory factor, Cdc73 C-terminal domain"/>
    <property type="match status" value="1"/>
</dbReference>
<dbReference type="GO" id="GO:0032968">
    <property type="term" value="P:positive regulation of transcription elongation by RNA polymerase II"/>
    <property type="evidence" value="ECO:0007669"/>
    <property type="project" value="TreeGrafter"/>
</dbReference>
<keyword evidence="3" id="KW-0804">Transcription</keyword>
<dbReference type="Proteomes" id="UP000028924">
    <property type="component" value="Unassembled WGS sequence"/>
</dbReference>
<dbReference type="Pfam" id="PF16050">
    <property type="entry name" value="CDC73_N"/>
    <property type="match status" value="1"/>
</dbReference>
<dbReference type="PANTHER" id="PTHR12466">
    <property type="entry name" value="CDC73 DOMAIN PROTEIN"/>
    <property type="match status" value="1"/>
</dbReference>
<dbReference type="InterPro" id="IPR038103">
    <property type="entry name" value="CDC73_C_sf"/>
</dbReference>
<dbReference type="InterPro" id="IPR007852">
    <property type="entry name" value="Cdc73/Parafibromin"/>
</dbReference>
<name>A0A087SLL6_AUXPR</name>
<evidence type="ECO:0000259" key="7">
    <source>
        <dbReference type="Pfam" id="PF16050"/>
    </source>
</evidence>
<dbReference type="OrthoDB" id="2186602at2759"/>
<dbReference type="RefSeq" id="XP_011399558.1">
    <property type="nucleotide sequence ID" value="XM_011401256.1"/>
</dbReference>
<gene>
    <name evidence="8" type="ORF">F751_2207</name>
</gene>
<dbReference type="PANTHER" id="PTHR12466:SF8">
    <property type="entry name" value="PARAFIBROMIN"/>
    <property type="match status" value="1"/>
</dbReference>
<feature type="domain" description="Cell division control protein 73 C-terminal" evidence="6">
    <location>
        <begin position="255"/>
        <end position="405"/>
    </location>
</feature>
<evidence type="ECO:0000256" key="5">
    <source>
        <dbReference type="SAM" id="MobiDB-lite"/>
    </source>
</evidence>
<accession>A0A087SLL6</accession>
<keyword evidence="9" id="KW-1185">Reference proteome</keyword>
<comment type="similarity">
    <text evidence="2">Belongs to the CDC73 family.</text>
</comment>
<dbReference type="AlphaFoldDB" id="A0A087SLL6"/>
<keyword evidence="4" id="KW-0539">Nucleus</keyword>
<dbReference type="EMBL" id="KL662129">
    <property type="protein sequence ID" value="KFM26620.1"/>
    <property type="molecule type" value="Genomic_DNA"/>
</dbReference>
<feature type="domain" description="Paf1 complex subunit Cdc73 N-terminal" evidence="7">
    <location>
        <begin position="2"/>
        <end position="109"/>
    </location>
</feature>
<dbReference type="GeneID" id="23613598"/>
<dbReference type="GO" id="GO:0016593">
    <property type="term" value="C:Cdc73/Paf1 complex"/>
    <property type="evidence" value="ECO:0007669"/>
    <property type="project" value="InterPro"/>
</dbReference>
<evidence type="ECO:0000259" key="6">
    <source>
        <dbReference type="Pfam" id="PF05179"/>
    </source>
</evidence>
<proteinExistence type="inferred from homology"/>
<dbReference type="KEGG" id="apro:F751_2207"/>
<dbReference type="eggNOG" id="KOG3786">
    <property type="taxonomic scope" value="Eukaryota"/>
</dbReference>
<dbReference type="Pfam" id="PF05179">
    <property type="entry name" value="CDC73_C"/>
    <property type="match status" value="1"/>
</dbReference>
<comment type="subcellular location">
    <subcellularLocation>
        <location evidence="1">Nucleus</location>
    </subcellularLocation>
</comment>
<dbReference type="STRING" id="3075.A0A087SLL6"/>
<evidence type="ECO:0000256" key="2">
    <source>
        <dbReference type="ARBA" id="ARBA00010427"/>
    </source>
</evidence>
<reference evidence="8 9" key="1">
    <citation type="journal article" date="2014" name="BMC Genomics">
        <title>Oil accumulation mechanisms of the oleaginous microalga Chlorella protothecoides revealed through its genome, transcriptomes, and proteomes.</title>
        <authorList>
            <person name="Gao C."/>
            <person name="Wang Y."/>
            <person name="Shen Y."/>
            <person name="Yan D."/>
            <person name="He X."/>
            <person name="Dai J."/>
            <person name="Wu Q."/>
        </authorList>
    </citation>
    <scope>NUCLEOTIDE SEQUENCE [LARGE SCALE GENOMIC DNA]</scope>
    <source>
        <strain evidence="8 9">0710</strain>
    </source>
</reference>
<protein>
    <submittedName>
        <fullName evidence="8">Parafibromin</fullName>
    </submittedName>
</protein>
<evidence type="ECO:0000256" key="4">
    <source>
        <dbReference type="ARBA" id="ARBA00023242"/>
    </source>
</evidence>
<dbReference type="GO" id="GO:0000993">
    <property type="term" value="F:RNA polymerase II complex binding"/>
    <property type="evidence" value="ECO:0007669"/>
    <property type="project" value="TreeGrafter"/>
</dbReference>
<sequence length="415" mass="45346">MDPLRLLREYVSGGRLEEVTTVGDRVHFGTRFALPRSARTAYKSQAKDGAFYDLGALLFYARNLGPTFKYADYFKKAREAGVGQVTFIDRKDLELYLTGKIDKSAAIEEGPQDLGPVEGPEAVDPGLPPLGAPSEEAAGPGGVGGKEGDAEEATLRRVLANELQLRDRNSMLLVPGRSFHKVLALLRAVQADEACAPLTQPKKKEGGGGSLPVAPSGRYERETAQDATLRTLGAQQLGISSVAFTTAGARAPGSGRPIIMVPPGLTSMVNMYNIGPLLETGTFKPAEGVRKSDRLIISRTMGRAKPVAYEVTDQEPRHRRDWDRVVAVFCSGKAWQFKKWPFPGASSGDLLDTFQRMAGAYLHYQDEQIDPAVKAWKVKVYSLSREGRHRDIVIAQDFFKTLDAFLQAKKSTLAY</sequence>
<organism evidence="8 9">
    <name type="scientific">Auxenochlorella protothecoides</name>
    <name type="common">Green microalga</name>
    <name type="synonym">Chlorella protothecoides</name>
    <dbReference type="NCBI Taxonomy" id="3075"/>
    <lineage>
        <taxon>Eukaryota</taxon>
        <taxon>Viridiplantae</taxon>
        <taxon>Chlorophyta</taxon>
        <taxon>core chlorophytes</taxon>
        <taxon>Trebouxiophyceae</taxon>
        <taxon>Chlorellales</taxon>
        <taxon>Chlorellaceae</taxon>
        <taxon>Auxenochlorella</taxon>
    </lineage>
</organism>
<evidence type="ECO:0000256" key="1">
    <source>
        <dbReference type="ARBA" id="ARBA00004123"/>
    </source>
</evidence>
<dbReference type="GO" id="GO:0006368">
    <property type="term" value="P:transcription elongation by RNA polymerase II"/>
    <property type="evidence" value="ECO:0007669"/>
    <property type="project" value="InterPro"/>
</dbReference>
<dbReference type="InterPro" id="IPR032041">
    <property type="entry name" value="Cdc73_N"/>
</dbReference>